<dbReference type="EC" id="3.1.3.48" evidence="1"/>
<keyword evidence="2" id="KW-0378">Hydrolase</keyword>
<dbReference type="Ensembl" id="ENSPSTT00000022731.1">
    <property type="protein sequence ID" value="ENSPSTP00000021648.1"/>
    <property type="gene ID" value="ENSPSTG00000015812.1"/>
</dbReference>
<reference evidence="4" key="2">
    <citation type="submission" date="2025-09" db="UniProtKB">
        <authorList>
            <consortium name="Ensembl"/>
        </authorList>
    </citation>
    <scope>IDENTIFICATION</scope>
</reference>
<accession>A0A8C9FZ50</accession>
<dbReference type="PRINTS" id="PR01778">
    <property type="entry name" value="KIMPTPASE"/>
</dbReference>
<dbReference type="GO" id="GO:0005886">
    <property type="term" value="C:plasma membrane"/>
    <property type="evidence" value="ECO:0007669"/>
    <property type="project" value="TreeGrafter"/>
</dbReference>
<evidence type="ECO:0000256" key="2">
    <source>
        <dbReference type="ARBA" id="ARBA00022801"/>
    </source>
</evidence>
<reference evidence="4" key="1">
    <citation type="submission" date="2025-08" db="UniProtKB">
        <authorList>
            <consortium name="Ensembl"/>
        </authorList>
    </citation>
    <scope>IDENTIFICATION</scope>
</reference>
<evidence type="ECO:0000256" key="1">
    <source>
        <dbReference type="ARBA" id="ARBA00013064"/>
    </source>
</evidence>
<proteinExistence type="predicted"/>
<dbReference type="Proteomes" id="UP000694428">
    <property type="component" value="Unplaced"/>
</dbReference>
<dbReference type="AlphaFoldDB" id="A0A8C9FZ50"/>
<dbReference type="GO" id="GO:0004725">
    <property type="term" value="F:protein tyrosine phosphatase activity"/>
    <property type="evidence" value="ECO:0007669"/>
    <property type="project" value="UniProtKB-EC"/>
</dbReference>
<dbReference type="PANTHER" id="PTHR46198:SF1">
    <property type="entry name" value="TYROSINE-PROTEIN PHOSPHATASE NON-RECEPTOR TYPE 5"/>
    <property type="match status" value="1"/>
</dbReference>
<evidence type="ECO:0000313" key="5">
    <source>
        <dbReference type="Proteomes" id="UP000694428"/>
    </source>
</evidence>
<dbReference type="GO" id="GO:0030054">
    <property type="term" value="C:cell junction"/>
    <property type="evidence" value="ECO:0007669"/>
    <property type="project" value="TreeGrafter"/>
</dbReference>
<evidence type="ECO:0000313" key="4">
    <source>
        <dbReference type="Ensembl" id="ENSPSTP00000021648.1"/>
    </source>
</evidence>
<keyword evidence="3" id="KW-0904">Protein phosphatase</keyword>
<protein>
    <recommendedName>
        <fullName evidence="1">protein-tyrosine-phosphatase</fullName>
        <ecNumber evidence="1">3.1.3.48</ecNumber>
    </recommendedName>
</protein>
<dbReference type="PANTHER" id="PTHR46198">
    <property type="entry name" value="PROTEIN-TYROSINE-PHOSPHATASE"/>
    <property type="match status" value="1"/>
</dbReference>
<organism evidence="4 5">
    <name type="scientific">Pavo cristatus</name>
    <name type="common">Indian peafowl</name>
    <name type="synonym">Blue peafowl</name>
    <dbReference type="NCBI Taxonomy" id="9049"/>
    <lineage>
        <taxon>Eukaryota</taxon>
        <taxon>Metazoa</taxon>
        <taxon>Chordata</taxon>
        <taxon>Craniata</taxon>
        <taxon>Vertebrata</taxon>
        <taxon>Euteleostomi</taxon>
        <taxon>Archelosauria</taxon>
        <taxon>Archosauria</taxon>
        <taxon>Dinosauria</taxon>
        <taxon>Saurischia</taxon>
        <taxon>Theropoda</taxon>
        <taxon>Coelurosauria</taxon>
        <taxon>Aves</taxon>
        <taxon>Neognathae</taxon>
        <taxon>Galloanserae</taxon>
        <taxon>Galliformes</taxon>
        <taxon>Phasianidae</taxon>
        <taxon>Phasianinae</taxon>
        <taxon>Pavo</taxon>
    </lineage>
</organism>
<dbReference type="InterPro" id="IPR008356">
    <property type="entry name" value="Tyr_Pase_KIM-con"/>
</dbReference>
<keyword evidence="5" id="KW-1185">Reference proteome</keyword>
<evidence type="ECO:0000256" key="3">
    <source>
        <dbReference type="ARBA" id="ARBA00022912"/>
    </source>
</evidence>
<dbReference type="GO" id="GO:0005829">
    <property type="term" value="C:cytosol"/>
    <property type="evidence" value="ECO:0007669"/>
    <property type="project" value="TreeGrafter"/>
</dbReference>
<name>A0A8C9FZ50_PAVCR</name>
<sequence length="88" mass="9835">MYTGSDRSAYTVVSKLIALFCRRGSNVSLTLDMCTPGCSEQGFGYIMSPREQSAQEYLQTASNILTEEELHKKALDPFILQAEFFVSI</sequence>
<dbReference type="GO" id="GO:0007165">
    <property type="term" value="P:signal transduction"/>
    <property type="evidence" value="ECO:0007669"/>
    <property type="project" value="TreeGrafter"/>
</dbReference>
<dbReference type="GO" id="GO:0019901">
    <property type="term" value="F:protein kinase binding"/>
    <property type="evidence" value="ECO:0007669"/>
    <property type="project" value="TreeGrafter"/>
</dbReference>